<protein>
    <submittedName>
        <fullName evidence="2">Uncharacterized protein</fullName>
    </submittedName>
</protein>
<sequence>MSYNIEETDIQDLAVAKRKLRLPGGIETLKRIRYNVAIFFMSRPKCGKLFEQSLETGKEKALCLWSFFRPAVPGKEGCAAGDRELRVKTRRRKRNRY</sequence>
<accession>A0A426DSE2</accession>
<dbReference type="Proteomes" id="UP000274920">
    <property type="component" value="Unassembled WGS sequence"/>
</dbReference>
<evidence type="ECO:0000313" key="2">
    <source>
        <dbReference type="EMBL" id="RRK37007.1"/>
    </source>
</evidence>
<evidence type="ECO:0000313" key="1">
    <source>
        <dbReference type="EMBL" id="RRK25023.1"/>
    </source>
</evidence>
<organism evidence="2 3">
    <name type="scientific">Schaedlerella arabinosiphila</name>
    <dbReference type="NCBI Taxonomy" id="2044587"/>
    <lineage>
        <taxon>Bacteria</taxon>
        <taxon>Bacillati</taxon>
        <taxon>Bacillota</taxon>
        <taxon>Clostridia</taxon>
        <taxon>Lachnospirales</taxon>
        <taxon>Lachnospiraceae</taxon>
        <taxon>Schaedlerella</taxon>
    </lineage>
</organism>
<name>A0A426DSE2_9FIRM</name>
<dbReference type="EMBL" id="RHJS01000001">
    <property type="protein sequence ID" value="RRK37007.1"/>
    <property type="molecule type" value="Genomic_DNA"/>
</dbReference>
<gene>
    <name evidence="2" type="ORF">EBB54_00675</name>
    <name evidence="1" type="ORF">EBB54_30240</name>
</gene>
<reference evidence="2" key="1">
    <citation type="submission" date="2018-10" db="EMBL/GenBank/DDBJ databases">
        <title>Schaedlerella arabinophila gen. nov. sp. nov., isolated from the mouse intestinal tract and comparative analysis with the genome of the closely related altered Schaedler flora strain ASF502.</title>
        <authorList>
            <person name="Miyake S."/>
            <person name="Soh M."/>
            <person name="Seedorf H."/>
        </authorList>
    </citation>
    <scope>NUCLEOTIDE SEQUENCE [LARGE SCALE GENOMIC DNA]</scope>
    <source>
        <strain evidence="2">DSM 106076</strain>
    </source>
</reference>
<comment type="caution">
    <text evidence="2">The sequence shown here is derived from an EMBL/GenBank/DDBJ whole genome shotgun (WGS) entry which is preliminary data.</text>
</comment>
<dbReference type="EMBL" id="RHJS01000003">
    <property type="protein sequence ID" value="RRK25023.1"/>
    <property type="molecule type" value="Genomic_DNA"/>
</dbReference>
<proteinExistence type="predicted"/>
<dbReference type="AlphaFoldDB" id="A0A426DSE2"/>
<keyword evidence="3" id="KW-1185">Reference proteome</keyword>
<evidence type="ECO:0000313" key="3">
    <source>
        <dbReference type="Proteomes" id="UP000274920"/>
    </source>
</evidence>